<proteinExistence type="predicted"/>
<dbReference type="EMBL" id="JABFIF010000005">
    <property type="protein sequence ID" value="NOH15583.1"/>
    <property type="molecule type" value="Genomic_DNA"/>
</dbReference>
<name>A0A239ZNZ3_CLOCO</name>
<protein>
    <submittedName>
        <fullName evidence="6">LrgB family protein</fullName>
    </submittedName>
    <submittedName>
        <fullName evidence="8">Murein hydrolase export regulator</fullName>
    </submittedName>
    <submittedName>
        <fullName evidence="7">TIGR00659 family protein</fullName>
    </submittedName>
</protein>
<reference evidence="7 9" key="1">
    <citation type="submission" date="2016-10" db="EMBL/GenBank/DDBJ databases">
        <authorList>
            <person name="Varghese N."/>
            <person name="Submissions S."/>
        </authorList>
    </citation>
    <scope>NUCLEOTIDE SEQUENCE [LARGE SCALE GENOMIC DNA]</scope>
    <source>
        <strain evidence="7 9">NLAE-zl-C224</strain>
    </source>
</reference>
<dbReference type="PANTHER" id="PTHR30249:SF0">
    <property type="entry name" value="PLASTIDAL GLYCOLATE_GLYCERATE TRANSLOCATOR 1, CHLOROPLASTIC"/>
    <property type="match status" value="1"/>
</dbReference>
<keyword evidence="2 5" id="KW-0812">Transmembrane</keyword>
<dbReference type="Proteomes" id="UP000250223">
    <property type="component" value="Unassembled WGS sequence"/>
</dbReference>
<evidence type="ECO:0000313" key="7">
    <source>
        <dbReference type="EMBL" id="SDK82512.1"/>
    </source>
</evidence>
<evidence type="ECO:0000256" key="2">
    <source>
        <dbReference type="ARBA" id="ARBA00022692"/>
    </source>
</evidence>
<feature type="transmembrane region" description="Helical" evidence="5">
    <location>
        <begin position="90"/>
        <end position="112"/>
    </location>
</feature>
<dbReference type="GO" id="GO:0016787">
    <property type="term" value="F:hydrolase activity"/>
    <property type="evidence" value="ECO:0007669"/>
    <property type="project" value="UniProtKB-KW"/>
</dbReference>
<dbReference type="EMBL" id="UAWC01000027">
    <property type="protein sequence ID" value="SQB36762.1"/>
    <property type="molecule type" value="Genomic_DNA"/>
</dbReference>
<feature type="transmembrane region" description="Helical" evidence="5">
    <location>
        <begin position="209"/>
        <end position="228"/>
    </location>
</feature>
<dbReference type="GO" id="GO:0016020">
    <property type="term" value="C:membrane"/>
    <property type="evidence" value="ECO:0007669"/>
    <property type="project" value="UniProtKB-SubCell"/>
</dbReference>
<organism evidence="6 11">
    <name type="scientific">Clostridium cochlearium</name>
    <dbReference type="NCBI Taxonomy" id="1494"/>
    <lineage>
        <taxon>Bacteria</taxon>
        <taxon>Bacillati</taxon>
        <taxon>Bacillota</taxon>
        <taxon>Clostridia</taxon>
        <taxon>Eubacteriales</taxon>
        <taxon>Clostridiaceae</taxon>
        <taxon>Clostridium</taxon>
    </lineage>
</organism>
<feature type="transmembrane region" description="Helical" evidence="5">
    <location>
        <begin position="142"/>
        <end position="166"/>
    </location>
</feature>
<dbReference type="STRING" id="1494.SAMN05216497_101116"/>
<dbReference type="GeneID" id="70576711"/>
<dbReference type="RefSeq" id="WP_089862989.1">
    <property type="nucleotide sequence ID" value="NZ_CP173238.1"/>
</dbReference>
<dbReference type="Proteomes" id="UP000528432">
    <property type="component" value="Unassembled WGS sequence"/>
</dbReference>
<keyword evidence="3 5" id="KW-1133">Transmembrane helix</keyword>
<reference evidence="8 10" key="2">
    <citation type="submission" date="2018-06" db="EMBL/GenBank/DDBJ databases">
        <authorList>
            <consortium name="Pathogen Informatics"/>
            <person name="Doyle S."/>
        </authorList>
    </citation>
    <scope>NUCLEOTIDE SEQUENCE [LARGE SCALE GENOMIC DNA]</scope>
    <source>
        <strain evidence="8 10">NCTC13028</strain>
    </source>
</reference>
<evidence type="ECO:0000256" key="5">
    <source>
        <dbReference type="SAM" id="Phobius"/>
    </source>
</evidence>
<gene>
    <name evidence="8" type="primary">yohK_2</name>
    <name evidence="6" type="ORF">HMJ28_04130</name>
    <name evidence="8" type="ORF">NCTC13028_02572</name>
    <name evidence="7" type="ORF">SAMN05216497_101116</name>
</gene>
<dbReference type="EMBL" id="FNGL01000001">
    <property type="protein sequence ID" value="SDK82512.1"/>
    <property type="molecule type" value="Genomic_DNA"/>
</dbReference>
<dbReference type="PANTHER" id="PTHR30249">
    <property type="entry name" value="PUTATIVE SEROTONIN TRANSPORTER"/>
    <property type="match status" value="1"/>
</dbReference>
<dbReference type="OrthoDB" id="9811701at2"/>
<accession>A0A239ZNZ3</accession>
<feature type="transmembrane region" description="Helical" evidence="5">
    <location>
        <begin position="64"/>
        <end position="81"/>
    </location>
</feature>
<evidence type="ECO:0000313" key="11">
    <source>
        <dbReference type="Proteomes" id="UP000528432"/>
    </source>
</evidence>
<evidence type="ECO:0000313" key="10">
    <source>
        <dbReference type="Proteomes" id="UP000250223"/>
    </source>
</evidence>
<reference evidence="6 11" key="3">
    <citation type="submission" date="2020-05" db="EMBL/GenBank/DDBJ databases">
        <title>Draft genome sequence of Clostridium cochlearium strain AGROS13 isolated from a sheep dairy farm in New Zealand.</title>
        <authorList>
            <person name="Gupta T.B."/>
            <person name="Jauregui R."/>
            <person name="Risson A.N."/>
            <person name="Brightwell G."/>
            <person name="Maclean P."/>
        </authorList>
    </citation>
    <scope>NUCLEOTIDE SEQUENCE [LARGE SCALE GENOMIC DNA]</scope>
    <source>
        <strain evidence="6 11">AGROS13</strain>
    </source>
</reference>
<keyword evidence="4 5" id="KW-0472">Membrane</keyword>
<evidence type="ECO:0000313" key="6">
    <source>
        <dbReference type="EMBL" id="NOH15583.1"/>
    </source>
</evidence>
<evidence type="ECO:0000256" key="3">
    <source>
        <dbReference type="ARBA" id="ARBA00022989"/>
    </source>
</evidence>
<sequence length="229" mass="24422">MKELINSPIMSVFISIVCFEIGLYINTKTKISILNPLLICIPLIILLMKLLNIPLENFNKGGEMISFFLAPATVVLAVPLYNKIDLVKKYFIAILLGVTVGCFTAITSVYYLSTLFGLKEEVIYSIIPKSITTPIGMEVSKLIGGIPAITVSAIVLTGITGAIISPIVCKVFRIKNEVAMGIAIGTASHAIGTTKAIEMGETQGAMSGLAIGIAGLITSFLVPIIINFI</sequence>
<evidence type="ECO:0000313" key="9">
    <source>
        <dbReference type="Proteomes" id="UP000198811"/>
    </source>
</evidence>
<feature type="transmembrane region" description="Helical" evidence="5">
    <location>
        <begin position="33"/>
        <end position="52"/>
    </location>
</feature>
<dbReference type="InterPro" id="IPR007300">
    <property type="entry name" value="CidB/LrgB"/>
</dbReference>
<dbReference type="Pfam" id="PF04172">
    <property type="entry name" value="LrgB"/>
    <property type="match status" value="1"/>
</dbReference>
<evidence type="ECO:0000256" key="4">
    <source>
        <dbReference type="ARBA" id="ARBA00023136"/>
    </source>
</evidence>
<dbReference type="AlphaFoldDB" id="A0A239ZNZ3"/>
<feature type="transmembrane region" description="Helical" evidence="5">
    <location>
        <begin position="6"/>
        <end position="26"/>
    </location>
</feature>
<evidence type="ECO:0000256" key="1">
    <source>
        <dbReference type="ARBA" id="ARBA00004141"/>
    </source>
</evidence>
<comment type="subcellular location">
    <subcellularLocation>
        <location evidence="1">Membrane</location>
        <topology evidence="1">Multi-pass membrane protein</topology>
    </subcellularLocation>
</comment>
<keyword evidence="9" id="KW-1185">Reference proteome</keyword>
<dbReference type="Proteomes" id="UP000198811">
    <property type="component" value="Unassembled WGS sequence"/>
</dbReference>
<keyword evidence="8" id="KW-0378">Hydrolase</keyword>
<evidence type="ECO:0000313" key="8">
    <source>
        <dbReference type="EMBL" id="SQB36762.1"/>
    </source>
</evidence>